<sequence>MKFEQYEQQLTAEELTAFEYQYDIALPKDFKEHYLQYNGGYPPYENVKGKQHLFTINSFYPIKYGVLPIEKIISDYEKSGIVFEDKIPFAYDNGGNIYLISVAQNTYGYIYIIEAECAEDKAFVLVSESFTDFLNSFH</sequence>
<evidence type="ECO:0000313" key="3">
    <source>
        <dbReference type="Proteomes" id="UP000771736"/>
    </source>
</evidence>
<dbReference type="RefSeq" id="WP_273158234.1">
    <property type="nucleotide sequence ID" value="NZ_JABZSJ010000002.1"/>
</dbReference>
<protein>
    <submittedName>
        <fullName evidence="2">SMI1/KNR4 family protein</fullName>
    </submittedName>
</protein>
<dbReference type="InterPro" id="IPR037883">
    <property type="entry name" value="Knr4/Smi1-like_sf"/>
</dbReference>
<evidence type="ECO:0000259" key="1">
    <source>
        <dbReference type="SMART" id="SM00860"/>
    </source>
</evidence>
<feature type="domain" description="Knr4/Smi1-like" evidence="1">
    <location>
        <begin position="9"/>
        <end position="136"/>
    </location>
</feature>
<accession>A0A930HKF4</accession>
<dbReference type="Proteomes" id="UP000771736">
    <property type="component" value="Unassembled WGS sequence"/>
</dbReference>
<name>A0A930HKF4_9BACT</name>
<reference evidence="2" key="1">
    <citation type="submission" date="2020-04" db="EMBL/GenBank/DDBJ databases">
        <title>Deep metagenomics examines the oral microbiome during advanced dental caries in children, revealing novel taxa and co-occurrences with host molecules.</title>
        <authorList>
            <person name="Baker J.L."/>
            <person name="Morton J.T."/>
            <person name="Dinis M."/>
            <person name="Alvarez R."/>
            <person name="Tran N.C."/>
            <person name="Knight R."/>
            <person name="Edlund A."/>
        </authorList>
    </citation>
    <scope>NUCLEOTIDE SEQUENCE</scope>
    <source>
        <strain evidence="2">JCVI_44_bin.5</strain>
    </source>
</reference>
<comment type="caution">
    <text evidence="2">The sequence shown here is derived from an EMBL/GenBank/DDBJ whole genome shotgun (WGS) entry which is preliminary data.</text>
</comment>
<proteinExistence type="predicted"/>
<dbReference type="SUPFAM" id="SSF160631">
    <property type="entry name" value="SMI1/KNR4-like"/>
    <property type="match status" value="1"/>
</dbReference>
<evidence type="ECO:0000313" key="2">
    <source>
        <dbReference type="EMBL" id="MBF1383432.1"/>
    </source>
</evidence>
<dbReference type="Gene3D" id="3.40.1580.10">
    <property type="entry name" value="SMI1/KNR4-like"/>
    <property type="match status" value="1"/>
</dbReference>
<dbReference type="SMART" id="SM00860">
    <property type="entry name" value="SMI1_KNR4"/>
    <property type="match status" value="1"/>
</dbReference>
<organism evidence="2 3">
    <name type="scientific">Prevotella aurantiaca</name>
    <dbReference type="NCBI Taxonomy" id="596085"/>
    <lineage>
        <taxon>Bacteria</taxon>
        <taxon>Pseudomonadati</taxon>
        <taxon>Bacteroidota</taxon>
        <taxon>Bacteroidia</taxon>
        <taxon>Bacteroidales</taxon>
        <taxon>Prevotellaceae</taxon>
        <taxon>Prevotella</taxon>
    </lineage>
</organism>
<dbReference type="EMBL" id="JABZSJ010000002">
    <property type="protein sequence ID" value="MBF1383432.1"/>
    <property type="molecule type" value="Genomic_DNA"/>
</dbReference>
<dbReference type="AlphaFoldDB" id="A0A930HKF4"/>
<dbReference type="Pfam" id="PF09346">
    <property type="entry name" value="SMI1_KNR4"/>
    <property type="match status" value="1"/>
</dbReference>
<gene>
    <name evidence="2" type="ORF">HXN26_01030</name>
</gene>
<dbReference type="InterPro" id="IPR018958">
    <property type="entry name" value="Knr4/Smi1-like_dom"/>
</dbReference>